<organism evidence="1 2">
    <name type="scientific">Xenorhabdus budapestensis</name>
    <dbReference type="NCBI Taxonomy" id="290110"/>
    <lineage>
        <taxon>Bacteria</taxon>
        <taxon>Pseudomonadati</taxon>
        <taxon>Pseudomonadota</taxon>
        <taxon>Gammaproteobacteria</taxon>
        <taxon>Enterobacterales</taxon>
        <taxon>Morganellaceae</taxon>
        <taxon>Xenorhabdus</taxon>
    </lineage>
</organism>
<proteinExistence type="predicted"/>
<sequence>MFLVLAYTERIKKYAHEANIPVLLLAGVAVAEAVGTPDRFIGAVIF</sequence>
<evidence type="ECO:0000313" key="2">
    <source>
        <dbReference type="Proteomes" id="UP000225833"/>
    </source>
</evidence>
<gene>
    <name evidence="1" type="ORF">Xbud_03750</name>
</gene>
<name>A0A2D0IL57_XENBU</name>
<comment type="caution">
    <text evidence="1">The sequence shown here is derived from an EMBL/GenBank/DDBJ whole genome shotgun (WGS) entry which is preliminary data.</text>
</comment>
<dbReference type="AlphaFoldDB" id="A0A2D0IL57"/>
<accession>A0A2D0IL57</accession>
<reference evidence="1 2" key="1">
    <citation type="journal article" date="2017" name="Nat. Microbiol.">
        <title>Natural product diversity associated with the nematode symbionts Photorhabdus and Xenorhabdus.</title>
        <authorList>
            <person name="Tobias N.J."/>
            <person name="Wolff H."/>
            <person name="Djahanschiri B."/>
            <person name="Grundmann F."/>
            <person name="Kronenwerth M."/>
            <person name="Shi Y.M."/>
            <person name="Simonyi S."/>
            <person name="Grun P."/>
            <person name="Shapiro-Ilan D."/>
            <person name="Pidot S.J."/>
            <person name="Stinear T.P."/>
            <person name="Ebersberger I."/>
            <person name="Bode H.B."/>
        </authorList>
    </citation>
    <scope>NUCLEOTIDE SEQUENCE [LARGE SCALE GENOMIC DNA]</scope>
    <source>
        <strain evidence="1 2">DSM 16342</strain>
    </source>
</reference>
<dbReference type="Proteomes" id="UP000225833">
    <property type="component" value="Unassembled WGS sequence"/>
</dbReference>
<dbReference type="EMBL" id="NIBS01000060">
    <property type="protein sequence ID" value="PHM22514.1"/>
    <property type="molecule type" value="Genomic_DNA"/>
</dbReference>
<protein>
    <submittedName>
        <fullName evidence="1">Uncharacterized protein</fullName>
    </submittedName>
</protein>
<evidence type="ECO:0000313" key="1">
    <source>
        <dbReference type="EMBL" id="PHM22514.1"/>
    </source>
</evidence>
<dbReference type="RefSeq" id="WP_169923116.1">
    <property type="nucleotide sequence ID" value="NZ_CAWNNJ010000131.1"/>
</dbReference>